<proteinExistence type="predicted"/>
<sequence>MPKLQSGSYQIFLTRLGKKFLTMQGPDVDVGSPVVTAHPTGNIGEQDWNLEALSGDCVTLRNSASGKYAGYEGQAQVELPITAMDHPTAFELEPGNEPAQFRLRVPRELTVGEVLYLGLSPELVAPTRVVLRPEPETWEFLFLFAKPLTCLI</sequence>
<comment type="caution">
    <text evidence="1">The sequence shown here is derived from an EMBL/GenBank/DDBJ whole genome shotgun (WGS) entry which is preliminary data.</text>
</comment>
<reference evidence="1 2" key="1">
    <citation type="journal article" date="2019" name="Fungal Biol. Biotechnol.">
        <title>Draft genome sequence of fastidious pathogen Ceratobasidium theobromae, which causes vascular-streak dieback in Theobroma cacao.</title>
        <authorList>
            <person name="Ali S.S."/>
            <person name="Asman A."/>
            <person name="Shao J."/>
            <person name="Firmansyah A.P."/>
            <person name="Susilo A.W."/>
            <person name="Rosmana A."/>
            <person name="McMahon P."/>
            <person name="Junaid M."/>
            <person name="Guest D."/>
            <person name="Kheng T.Y."/>
            <person name="Meinhardt L.W."/>
            <person name="Bailey B.A."/>
        </authorList>
    </citation>
    <scope>NUCLEOTIDE SEQUENCE [LARGE SCALE GENOMIC DNA]</scope>
    <source>
        <strain evidence="1 2">CT2</strain>
    </source>
</reference>
<dbReference type="InterPro" id="IPR035992">
    <property type="entry name" value="Ricin_B-like_lectins"/>
</dbReference>
<dbReference type="Proteomes" id="UP000383932">
    <property type="component" value="Unassembled WGS sequence"/>
</dbReference>
<dbReference type="EMBL" id="SSOP01000086">
    <property type="protein sequence ID" value="KAB5591838.1"/>
    <property type="molecule type" value="Genomic_DNA"/>
</dbReference>
<accession>A0A5N5QK18</accession>
<organism evidence="1 2">
    <name type="scientific">Ceratobasidium theobromae</name>
    <dbReference type="NCBI Taxonomy" id="1582974"/>
    <lineage>
        <taxon>Eukaryota</taxon>
        <taxon>Fungi</taxon>
        <taxon>Dikarya</taxon>
        <taxon>Basidiomycota</taxon>
        <taxon>Agaricomycotina</taxon>
        <taxon>Agaricomycetes</taxon>
        <taxon>Cantharellales</taxon>
        <taxon>Ceratobasidiaceae</taxon>
        <taxon>Ceratobasidium</taxon>
    </lineage>
</organism>
<keyword evidence="2" id="KW-1185">Reference proteome</keyword>
<dbReference type="Gene3D" id="2.80.10.50">
    <property type="match status" value="1"/>
</dbReference>
<evidence type="ECO:0008006" key="3">
    <source>
        <dbReference type="Google" id="ProtNLM"/>
    </source>
</evidence>
<dbReference type="OrthoDB" id="3161932at2759"/>
<name>A0A5N5QK18_9AGAM</name>
<dbReference type="SUPFAM" id="SSF50370">
    <property type="entry name" value="Ricin B-like lectins"/>
    <property type="match status" value="1"/>
</dbReference>
<evidence type="ECO:0000313" key="2">
    <source>
        <dbReference type="Proteomes" id="UP000383932"/>
    </source>
</evidence>
<evidence type="ECO:0000313" key="1">
    <source>
        <dbReference type="EMBL" id="KAB5591838.1"/>
    </source>
</evidence>
<gene>
    <name evidence="1" type="ORF">CTheo_4703</name>
</gene>
<protein>
    <recommendedName>
        <fullName evidence="3">Ricin B lectin domain-containing protein</fullName>
    </recommendedName>
</protein>
<dbReference type="AlphaFoldDB" id="A0A5N5QK18"/>